<dbReference type="Proteomes" id="UP001652660">
    <property type="component" value="Chromosome 11e"/>
</dbReference>
<keyword evidence="2" id="KW-1185">Reference proteome</keyword>
<feature type="domain" description="Reverse transcriptase zinc-binding" evidence="1">
    <location>
        <begin position="140"/>
        <end position="220"/>
    </location>
</feature>
<dbReference type="InterPro" id="IPR053151">
    <property type="entry name" value="RNase_H-like"/>
</dbReference>
<dbReference type="InterPro" id="IPR026960">
    <property type="entry name" value="RVT-Znf"/>
</dbReference>
<evidence type="ECO:0000313" key="3">
    <source>
        <dbReference type="RefSeq" id="XP_071928159.1"/>
    </source>
</evidence>
<dbReference type="RefSeq" id="XP_071928159.1">
    <property type="nucleotide sequence ID" value="XM_072072058.1"/>
</dbReference>
<proteinExistence type="predicted"/>
<sequence length="299" mass="34698">MDEGGLGFKSLSDQVDAFNMKLWWWLQERNTFWAELMFEKYIGRGHLMEVNENYGSHTWRRMCSIRHAADQQMFWQLGREVMDFWRDRWALHALLINLSIMEDPPQLRVWELWQRDAWNLRVQPSQHDVVVWNASPSGIFSSQCAYELVPKRKSSSLIHSIIWNPMLPIKYFFLAWRVLYGFLPLDTLLQQRGMLLASKCEFCEEEESARHLFFAGGIAVQPRKLWGLVIWWKAPSEGRYKLNIDASVKNGRASGGGAIRDHQGRVVVAFVNELGSMGVLEDKAAALQSGLQICISRHL</sequence>
<evidence type="ECO:0000313" key="2">
    <source>
        <dbReference type="Proteomes" id="UP001652660"/>
    </source>
</evidence>
<evidence type="ECO:0000259" key="1">
    <source>
        <dbReference type="Pfam" id="PF13966"/>
    </source>
</evidence>
<organism evidence="2 3">
    <name type="scientific">Coffea arabica</name>
    <name type="common">Arabian coffee</name>
    <dbReference type="NCBI Taxonomy" id="13443"/>
    <lineage>
        <taxon>Eukaryota</taxon>
        <taxon>Viridiplantae</taxon>
        <taxon>Streptophyta</taxon>
        <taxon>Embryophyta</taxon>
        <taxon>Tracheophyta</taxon>
        <taxon>Spermatophyta</taxon>
        <taxon>Magnoliopsida</taxon>
        <taxon>eudicotyledons</taxon>
        <taxon>Gunneridae</taxon>
        <taxon>Pentapetalae</taxon>
        <taxon>asterids</taxon>
        <taxon>lamiids</taxon>
        <taxon>Gentianales</taxon>
        <taxon>Rubiaceae</taxon>
        <taxon>Ixoroideae</taxon>
        <taxon>Gardenieae complex</taxon>
        <taxon>Bertiereae - Coffeeae clade</taxon>
        <taxon>Coffeeae</taxon>
        <taxon>Coffea</taxon>
    </lineage>
</organism>
<reference evidence="3" key="1">
    <citation type="submission" date="2025-08" db="UniProtKB">
        <authorList>
            <consortium name="RefSeq"/>
        </authorList>
    </citation>
    <scope>IDENTIFICATION</scope>
    <source>
        <tissue evidence="3">Leaves</tissue>
    </source>
</reference>
<gene>
    <name evidence="3" type="primary">LOC140021294</name>
</gene>
<dbReference type="Pfam" id="PF13966">
    <property type="entry name" value="zf-RVT"/>
    <property type="match status" value="1"/>
</dbReference>
<dbReference type="PANTHER" id="PTHR47723:SF19">
    <property type="entry name" value="POLYNUCLEOTIDYL TRANSFERASE, RIBONUCLEASE H-LIKE SUPERFAMILY PROTEIN"/>
    <property type="match status" value="1"/>
</dbReference>
<dbReference type="GeneID" id="140021294"/>
<name>A0ABM4W8P3_COFAR</name>
<accession>A0ABM4W8P3</accession>
<dbReference type="PANTHER" id="PTHR47723">
    <property type="entry name" value="OS05G0353850 PROTEIN"/>
    <property type="match status" value="1"/>
</dbReference>
<protein>
    <recommendedName>
        <fullName evidence="1">Reverse transcriptase zinc-binding domain-containing protein</fullName>
    </recommendedName>
</protein>